<feature type="non-terminal residue" evidence="1">
    <location>
        <position position="1"/>
    </location>
</feature>
<reference evidence="1" key="1">
    <citation type="submission" date="2020-04" db="EMBL/GenBank/DDBJ databases">
        <title>A chromosome-scale assembly and high-density genetic map of the yellow drum (Nibea albiflora) genome.</title>
        <authorList>
            <person name="Xu D."/>
            <person name="Zhang W."/>
            <person name="Chen R."/>
            <person name="Tan P."/>
            <person name="Wang L."/>
            <person name="Song H."/>
            <person name="Tian L."/>
            <person name="Zhu Q."/>
            <person name="Wang B."/>
        </authorList>
    </citation>
    <scope>NUCLEOTIDE SEQUENCE</scope>
    <source>
        <strain evidence="1">ZJHYS-2018</strain>
    </source>
</reference>
<dbReference type="EMBL" id="CM024805">
    <property type="protein sequence ID" value="KAG8009367.1"/>
    <property type="molecule type" value="Genomic_DNA"/>
</dbReference>
<protein>
    <submittedName>
        <fullName evidence="1">Protein C11orf65</fullName>
    </submittedName>
</protein>
<dbReference type="Proteomes" id="UP000805704">
    <property type="component" value="Chromosome 17"/>
</dbReference>
<accession>A0ACB7F4D8</accession>
<keyword evidence="2" id="KW-1185">Reference proteome</keyword>
<comment type="caution">
    <text evidence="1">The sequence shown here is derived from an EMBL/GenBank/DDBJ whole genome shotgun (WGS) entry which is preliminary data.</text>
</comment>
<evidence type="ECO:0000313" key="1">
    <source>
        <dbReference type="EMBL" id="KAG8009367.1"/>
    </source>
</evidence>
<evidence type="ECO:0000313" key="2">
    <source>
        <dbReference type="Proteomes" id="UP000805704"/>
    </source>
</evidence>
<organism evidence="1 2">
    <name type="scientific">Nibea albiflora</name>
    <name type="common">Yellow drum</name>
    <name type="synonym">Corvina albiflora</name>
    <dbReference type="NCBI Taxonomy" id="240163"/>
    <lineage>
        <taxon>Eukaryota</taxon>
        <taxon>Metazoa</taxon>
        <taxon>Chordata</taxon>
        <taxon>Craniata</taxon>
        <taxon>Vertebrata</taxon>
        <taxon>Euteleostomi</taxon>
        <taxon>Actinopterygii</taxon>
        <taxon>Neopterygii</taxon>
        <taxon>Teleostei</taxon>
        <taxon>Neoteleostei</taxon>
        <taxon>Acanthomorphata</taxon>
        <taxon>Eupercaria</taxon>
        <taxon>Sciaenidae</taxon>
        <taxon>Nibea</taxon>
    </lineage>
</organism>
<sequence>TLCTLLLCVLSATDSLNTEPTPLRPRKPCNESWLQWEMEVCGDEFKRDMSHIDPQYWCNLTYFISEYHLFTHCTETKSFIAYCYWPNPIVESYIVRIHKHFFSNCTIEQVVLLDPPDDTLTILILIPVFLTLAMIALVNREVFKYFSDLINQCNQQDPKTILKTVNPREAELLDAAAGVFIRFRLGGTTFPPNIYYKIFTHRPITDICANSPKNYTQEGLKRPVAQQTNNGWPLIREDHSGWYQRMENNNWRLFCSKMAHVSEPVEIGANKKMDFHHSRLQRQQDVEKWKKKRKIEWLKQLYNRGRLQTHPEQLIAAMVENSAQQVKDAIKEKGDDEILEWELDDLLAWTSTLSFEE</sequence>
<proteinExistence type="predicted"/>
<gene>
    <name evidence="1" type="ORF">GBF38_017619</name>
</gene>
<name>A0ACB7F4D8_NIBAL</name>